<dbReference type="PANTHER" id="PTHR21445">
    <property type="entry name" value="ENDONUCLEASE IV ENDODEOXYRIBONUCLEASE IV"/>
    <property type="match status" value="1"/>
</dbReference>
<dbReference type="SUPFAM" id="SSF51658">
    <property type="entry name" value="Xylose isomerase-like"/>
    <property type="match status" value="1"/>
</dbReference>
<feature type="binding site" evidence="7">
    <location>
        <position position="229"/>
    </location>
    <ligand>
        <name>Zn(2+)</name>
        <dbReference type="ChEBI" id="CHEBI:29105"/>
        <label>3</label>
    </ligand>
</feature>
<feature type="binding site" evidence="7">
    <location>
        <position position="227"/>
    </location>
    <ligand>
        <name>Zn(2+)</name>
        <dbReference type="ChEBI" id="CHEBI:29105"/>
        <label>3</label>
    </ligand>
</feature>
<comment type="caution">
    <text evidence="10">The sequence shown here is derived from an EMBL/GenBank/DDBJ whole genome shotgun (WGS) entry which is preliminary data.</text>
</comment>
<comment type="function">
    <text evidence="7">Endonuclease IV plays a role in DNA repair. It cleaves phosphodiester bonds at apurinic or apyrimidinic (AP) sites, generating a 3'-hydroxyl group and a 5'-terminal sugar phosphate.</text>
</comment>
<dbReference type="EMBL" id="JAGZMZ010000006">
    <property type="protein sequence ID" value="MBS4883791.1"/>
    <property type="molecule type" value="Genomic_DNA"/>
</dbReference>
<feature type="binding site" evidence="7">
    <location>
        <position position="146"/>
    </location>
    <ligand>
        <name>Zn(2+)</name>
        <dbReference type="ChEBI" id="CHEBI:29105"/>
        <label>2</label>
    </ligand>
</feature>
<proteinExistence type="inferred from homology"/>
<dbReference type="RefSeq" id="WP_004799247.1">
    <property type="nucleotide sequence ID" value="NZ_CABKNA010000004.1"/>
</dbReference>
<evidence type="ECO:0000256" key="5">
    <source>
        <dbReference type="ARBA" id="ARBA00022833"/>
    </source>
</evidence>
<feature type="binding site" evidence="7">
    <location>
        <position position="111"/>
    </location>
    <ligand>
        <name>Zn(2+)</name>
        <dbReference type="ChEBI" id="CHEBI:29105"/>
        <label>1</label>
    </ligand>
</feature>
<dbReference type="PROSITE" id="PS51432">
    <property type="entry name" value="AP_NUCLEASE_F2_4"/>
    <property type="match status" value="1"/>
</dbReference>
<keyword evidence="4 7" id="KW-0378">Hydrolase</keyword>
<feature type="domain" description="Xylose isomerase-like TIM barrel" evidence="8">
    <location>
        <begin position="20"/>
        <end position="278"/>
    </location>
</feature>
<reference evidence="10 11" key="1">
    <citation type="submission" date="2018-08" db="EMBL/GenBank/DDBJ databases">
        <title>A genome reference for cultivated species of the human gut microbiota.</title>
        <authorList>
            <person name="Zou Y."/>
            <person name="Xue W."/>
            <person name="Luo G."/>
        </authorList>
    </citation>
    <scope>NUCLEOTIDE SEQUENCE [LARGE SCALE GENOMIC DNA]</scope>
    <source>
        <strain evidence="10 11">AF35-6BH</strain>
    </source>
</reference>
<dbReference type="AlphaFoldDB" id="A0A415PAF2"/>
<dbReference type="NCBIfam" id="NF002196">
    <property type="entry name" value="PRK01060.1-1"/>
    <property type="match status" value="1"/>
</dbReference>
<feature type="binding site" evidence="7">
    <location>
        <position position="259"/>
    </location>
    <ligand>
        <name>Zn(2+)</name>
        <dbReference type="ChEBI" id="CHEBI:29105"/>
        <label>2</label>
    </ligand>
</feature>
<dbReference type="HAMAP" id="MF_00152">
    <property type="entry name" value="Nfo"/>
    <property type="match status" value="1"/>
</dbReference>
<sequence>MIIGSHVSMSAPDYVLGSVKEALSYGANALMLYTGAPQNTRRKAMEELKVKEALALLDEHHIPHEHIIVHAPYIINLANCQKQETFELGVEFLRKEIERVKALGAKYLVLHPGSHVQAGEEAGLTRIVEGLDLAMENIGEVEIAIETMAGKGSELGYNFEQIRYLMEHAKHGDRLRVCMDTCHLHDAGFDVSDFDAILEAFDRVISLERLVCIHVNDSKNVRGARKDRHANIGFGEIGFDALNRIVHHEKLQHVVKILETPWVDGVAPYKHEIAMLKAGIFDQEIMTKLKNQE</sequence>
<keyword evidence="3 7" id="KW-0227">DNA damage</keyword>
<dbReference type="InterPro" id="IPR036237">
    <property type="entry name" value="Xyl_isomerase-like_sf"/>
</dbReference>
<name>A0A415PAF2_9FIRM</name>
<dbReference type="EC" id="3.1.21.2" evidence="7"/>
<evidence type="ECO:0000256" key="7">
    <source>
        <dbReference type="HAMAP-Rule" id="MF_00152"/>
    </source>
</evidence>
<feature type="binding site" evidence="7">
    <location>
        <position position="214"/>
    </location>
    <ligand>
        <name>Zn(2+)</name>
        <dbReference type="ChEBI" id="CHEBI:29105"/>
        <label>2</label>
    </ligand>
</feature>
<keyword evidence="2 7" id="KW-0479">Metal-binding</keyword>
<dbReference type="Proteomes" id="UP000753219">
    <property type="component" value="Unassembled WGS sequence"/>
</dbReference>
<evidence type="ECO:0000313" key="11">
    <source>
        <dbReference type="Proteomes" id="UP000284868"/>
    </source>
</evidence>
<dbReference type="InterPro" id="IPR001719">
    <property type="entry name" value="AP_endonuc_2"/>
</dbReference>
<dbReference type="InterPro" id="IPR018246">
    <property type="entry name" value="AP_endonuc_F2_Zn_BS"/>
</dbReference>
<dbReference type="Gene3D" id="3.20.20.150">
    <property type="entry name" value="Divalent-metal-dependent TIM barrel enzymes"/>
    <property type="match status" value="1"/>
</dbReference>
<dbReference type="GO" id="GO:0006284">
    <property type="term" value="P:base-excision repair"/>
    <property type="evidence" value="ECO:0007669"/>
    <property type="project" value="TreeGrafter"/>
</dbReference>
<dbReference type="GeneID" id="92793306"/>
<accession>A0A415PAF2</accession>
<dbReference type="SMART" id="SM00518">
    <property type="entry name" value="AP2Ec"/>
    <property type="match status" value="1"/>
</dbReference>
<dbReference type="Pfam" id="PF01261">
    <property type="entry name" value="AP_endonuc_2"/>
    <property type="match status" value="1"/>
</dbReference>
<dbReference type="GO" id="GO:0003677">
    <property type="term" value="F:DNA binding"/>
    <property type="evidence" value="ECO:0007669"/>
    <property type="project" value="InterPro"/>
</dbReference>
<dbReference type="GO" id="GO:0008270">
    <property type="term" value="F:zinc ion binding"/>
    <property type="evidence" value="ECO:0007669"/>
    <property type="project" value="UniProtKB-UniRule"/>
</dbReference>
<feature type="binding site" evidence="7">
    <location>
        <position position="70"/>
    </location>
    <ligand>
        <name>Zn(2+)</name>
        <dbReference type="ChEBI" id="CHEBI:29105"/>
        <label>1</label>
    </ligand>
</feature>
<dbReference type="NCBIfam" id="TIGR00587">
    <property type="entry name" value="nfo"/>
    <property type="match status" value="1"/>
</dbReference>
<dbReference type="EMBL" id="QRPK01000034">
    <property type="protein sequence ID" value="RHM09742.1"/>
    <property type="molecule type" value="Genomic_DNA"/>
</dbReference>
<evidence type="ECO:0000259" key="8">
    <source>
        <dbReference type="Pfam" id="PF01261"/>
    </source>
</evidence>
<evidence type="ECO:0000256" key="2">
    <source>
        <dbReference type="ARBA" id="ARBA00022723"/>
    </source>
</evidence>
<keyword evidence="6 7" id="KW-0234">DNA repair</keyword>
<comment type="similarity">
    <text evidence="1 7">Belongs to the AP endonuclease 2 family.</text>
</comment>
<feature type="binding site" evidence="7">
    <location>
        <position position="183"/>
    </location>
    <ligand>
        <name>Zn(2+)</name>
        <dbReference type="ChEBI" id="CHEBI:29105"/>
        <label>3</label>
    </ligand>
</feature>
<dbReference type="GO" id="GO:0008833">
    <property type="term" value="F:deoxyribonuclease IV (phage-T4-induced) activity"/>
    <property type="evidence" value="ECO:0007669"/>
    <property type="project" value="UniProtKB-UniRule"/>
</dbReference>
<keyword evidence="7" id="KW-0540">Nuclease</keyword>
<keyword evidence="11" id="KW-1185">Reference proteome</keyword>
<dbReference type="GO" id="GO:0003906">
    <property type="term" value="F:DNA-(apurinic or apyrimidinic site) endonuclease activity"/>
    <property type="evidence" value="ECO:0007669"/>
    <property type="project" value="TreeGrafter"/>
</dbReference>
<dbReference type="CDD" id="cd00019">
    <property type="entry name" value="AP2Ec"/>
    <property type="match status" value="1"/>
</dbReference>
<protein>
    <recommendedName>
        <fullName evidence="7">Probable endonuclease 4</fullName>
        <ecNumber evidence="7">3.1.21.2</ecNumber>
    </recommendedName>
    <alternativeName>
        <fullName evidence="7">Endodeoxyribonuclease IV</fullName>
    </alternativeName>
    <alternativeName>
        <fullName evidence="7">Endonuclease IV</fullName>
    </alternativeName>
</protein>
<dbReference type="PROSITE" id="PS00730">
    <property type="entry name" value="AP_NUCLEASE_F2_2"/>
    <property type="match status" value="1"/>
</dbReference>
<dbReference type="PROSITE" id="PS00729">
    <property type="entry name" value="AP_NUCLEASE_F2_1"/>
    <property type="match status" value="1"/>
</dbReference>
<dbReference type="OrthoDB" id="9805666at2"/>
<evidence type="ECO:0000313" key="9">
    <source>
        <dbReference type="EMBL" id="MBS4883791.1"/>
    </source>
</evidence>
<evidence type="ECO:0000256" key="3">
    <source>
        <dbReference type="ARBA" id="ARBA00022763"/>
    </source>
</evidence>
<dbReference type="InterPro" id="IPR013022">
    <property type="entry name" value="Xyl_isomerase-like_TIM-brl"/>
</dbReference>
<dbReference type="GO" id="GO:0008081">
    <property type="term" value="F:phosphoric diester hydrolase activity"/>
    <property type="evidence" value="ECO:0007669"/>
    <property type="project" value="TreeGrafter"/>
</dbReference>
<evidence type="ECO:0000256" key="4">
    <source>
        <dbReference type="ARBA" id="ARBA00022801"/>
    </source>
</evidence>
<comment type="catalytic activity">
    <reaction evidence="7">
        <text>Endonucleolytic cleavage to 5'-phosphooligonucleotide end-products.</text>
        <dbReference type="EC" id="3.1.21.2"/>
    </reaction>
</comment>
<organism evidence="10 11">
    <name type="scientific">Amedibacillus dolichus</name>
    <dbReference type="NCBI Taxonomy" id="31971"/>
    <lineage>
        <taxon>Bacteria</taxon>
        <taxon>Bacillati</taxon>
        <taxon>Bacillota</taxon>
        <taxon>Erysipelotrichia</taxon>
        <taxon>Erysipelotrichales</taxon>
        <taxon>Erysipelotrichaceae</taxon>
        <taxon>Amedibacillus</taxon>
    </lineage>
</organism>
<keyword evidence="5 7" id="KW-0862">Zinc</keyword>
<dbReference type="PROSITE" id="PS00731">
    <property type="entry name" value="AP_NUCLEASE_F2_3"/>
    <property type="match status" value="1"/>
</dbReference>
<evidence type="ECO:0000256" key="1">
    <source>
        <dbReference type="ARBA" id="ARBA00005340"/>
    </source>
</evidence>
<feature type="binding site" evidence="7">
    <location>
        <position position="146"/>
    </location>
    <ligand>
        <name>Zn(2+)</name>
        <dbReference type="ChEBI" id="CHEBI:29105"/>
        <label>1</label>
    </ligand>
</feature>
<dbReference type="Proteomes" id="UP000284868">
    <property type="component" value="Unassembled WGS sequence"/>
</dbReference>
<reference evidence="9" key="2">
    <citation type="submission" date="2021-02" db="EMBL/GenBank/DDBJ databases">
        <title>Infant gut strain persistence is associated with maternal origin, phylogeny, and functional potential including surface adhesion and iron acquisition.</title>
        <authorList>
            <person name="Lou Y.C."/>
        </authorList>
    </citation>
    <scope>NUCLEOTIDE SEQUENCE</scope>
    <source>
        <strain evidence="9">L3_108_103G1_dasL3_108_103G1_concoct_2</strain>
    </source>
</reference>
<comment type="cofactor">
    <cofactor evidence="7">
        <name>Zn(2+)</name>
        <dbReference type="ChEBI" id="CHEBI:29105"/>
    </cofactor>
    <text evidence="7">Binds 3 Zn(2+) ions.</text>
</comment>
<feature type="binding site" evidence="7">
    <location>
        <position position="180"/>
    </location>
    <ligand>
        <name>Zn(2+)</name>
        <dbReference type="ChEBI" id="CHEBI:29105"/>
        <label>2</label>
    </ligand>
</feature>
<evidence type="ECO:0000256" key="6">
    <source>
        <dbReference type="ARBA" id="ARBA00023204"/>
    </source>
</evidence>
<keyword evidence="7" id="KW-0255">Endonuclease</keyword>
<evidence type="ECO:0000313" key="10">
    <source>
        <dbReference type="EMBL" id="RHM09742.1"/>
    </source>
</evidence>
<dbReference type="PANTHER" id="PTHR21445:SF0">
    <property type="entry name" value="APURINIC-APYRIMIDINIC ENDONUCLEASE"/>
    <property type="match status" value="1"/>
</dbReference>
<dbReference type="FunFam" id="3.20.20.150:FF:000001">
    <property type="entry name" value="Probable endonuclease 4"/>
    <property type="match status" value="1"/>
</dbReference>
<gene>
    <name evidence="7" type="primary">nfo</name>
    <name evidence="10" type="ORF">DWZ83_06995</name>
    <name evidence="9" type="ORF">KHZ85_03400</name>
</gene>